<dbReference type="AlphaFoldDB" id="A0A8C7NS33"/>
<dbReference type="Gene3D" id="2.10.90.10">
    <property type="entry name" value="Cystine-knot cytokines"/>
    <property type="match status" value="1"/>
</dbReference>
<comment type="similarity">
    <text evidence="2">Belongs to the glycoprotein hormones subunit beta family.</text>
</comment>
<dbReference type="InterPro" id="IPR006208">
    <property type="entry name" value="Glyco_hormone_CN"/>
</dbReference>
<reference evidence="9" key="1">
    <citation type="submission" date="2020-07" db="EMBL/GenBank/DDBJ databases">
        <title>A long reads based de novo assembly of the rainbow trout Arlee double haploid line genome.</title>
        <authorList>
            <person name="Gao G."/>
            <person name="Palti Y."/>
        </authorList>
    </citation>
    <scope>NUCLEOTIDE SEQUENCE [LARGE SCALE GENOMIC DNA]</scope>
</reference>
<evidence type="ECO:0000256" key="4">
    <source>
        <dbReference type="ARBA" id="ARBA00022702"/>
    </source>
</evidence>
<accession>A0A8C7NS33</accession>
<dbReference type="GO" id="GO:0007186">
    <property type="term" value="P:G protein-coupled receptor signaling pathway"/>
    <property type="evidence" value="ECO:0007669"/>
    <property type="project" value="TreeGrafter"/>
</dbReference>
<dbReference type="SMART" id="SM00068">
    <property type="entry name" value="GHB"/>
    <property type="match status" value="1"/>
</dbReference>
<keyword evidence="4" id="KW-0372">Hormone</keyword>
<proteinExistence type="inferred from homology"/>
<organism evidence="9 10">
    <name type="scientific">Oncorhynchus mykiss</name>
    <name type="common">Rainbow trout</name>
    <name type="synonym">Salmo gairdneri</name>
    <dbReference type="NCBI Taxonomy" id="8022"/>
    <lineage>
        <taxon>Eukaryota</taxon>
        <taxon>Metazoa</taxon>
        <taxon>Chordata</taxon>
        <taxon>Craniata</taxon>
        <taxon>Vertebrata</taxon>
        <taxon>Euteleostomi</taxon>
        <taxon>Actinopterygii</taxon>
        <taxon>Neopterygii</taxon>
        <taxon>Teleostei</taxon>
        <taxon>Protacanthopterygii</taxon>
        <taxon>Salmoniformes</taxon>
        <taxon>Salmonidae</taxon>
        <taxon>Salmoninae</taxon>
        <taxon>Oncorhynchus</taxon>
    </lineage>
</organism>
<keyword evidence="10" id="KW-1185">Reference proteome</keyword>
<dbReference type="GO" id="GO:0005737">
    <property type="term" value="C:cytoplasm"/>
    <property type="evidence" value="ECO:0007669"/>
    <property type="project" value="TreeGrafter"/>
</dbReference>
<keyword evidence="5" id="KW-0732">Signal</keyword>
<dbReference type="Ensembl" id="ENSOMYT00000013092.2">
    <property type="protein sequence ID" value="ENSOMYP00000011833.2"/>
    <property type="gene ID" value="ENSOMYG00000005878.2"/>
</dbReference>
<comment type="subcellular location">
    <subcellularLocation>
        <location evidence="1">Secreted</location>
    </subcellularLocation>
</comment>
<evidence type="ECO:0000256" key="2">
    <source>
        <dbReference type="ARBA" id="ARBA00006552"/>
    </source>
</evidence>
<dbReference type="GO" id="GO:0005615">
    <property type="term" value="C:extracellular space"/>
    <property type="evidence" value="ECO:0007669"/>
    <property type="project" value="TreeGrafter"/>
</dbReference>
<dbReference type="Proteomes" id="UP000694395">
    <property type="component" value="Chromosome 9"/>
</dbReference>
<evidence type="ECO:0000256" key="1">
    <source>
        <dbReference type="ARBA" id="ARBA00004613"/>
    </source>
</evidence>
<dbReference type="InterPro" id="IPR018245">
    <property type="entry name" value="Gonadotropin_bsu_CS"/>
</dbReference>
<evidence type="ECO:0000313" key="10">
    <source>
        <dbReference type="Proteomes" id="UP000694395"/>
    </source>
</evidence>
<evidence type="ECO:0000256" key="6">
    <source>
        <dbReference type="ARBA" id="ARBA00023157"/>
    </source>
</evidence>
<dbReference type="GeneTree" id="ENSGT00940000158152"/>
<feature type="domain" description="Glycoprotein hormone subunit beta" evidence="8">
    <location>
        <begin position="24"/>
        <end position="102"/>
    </location>
</feature>
<dbReference type="PANTHER" id="PTHR11515:SF29">
    <property type="entry name" value="THYROTROPIN SUBUNIT BETA-LIKE"/>
    <property type="match status" value="1"/>
</dbReference>
<gene>
    <name evidence="9" type="primary">LOC110531299</name>
</gene>
<dbReference type="PROSITE" id="PS00261">
    <property type="entry name" value="GLYCO_HORMONE_BETA_1"/>
    <property type="match status" value="1"/>
</dbReference>
<evidence type="ECO:0000256" key="5">
    <source>
        <dbReference type="ARBA" id="ARBA00022729"/>
    </source>
</evidence>
<evidence type="ECO:0000259" key="8">
    <source>
        <dbReference type="Pfam" id="PF00007"/>
    </source>
</evidence>
<keyword evidence="7" id="KW-0325">Glycoprotein</keyword>
<dbReference type="PANTHER" id="PTHR11515">
    <property type="entry name" value="GLYCOPROTEIN HORMONE BETA CHAIN"/>
    <property type="match status" value="1"/>
</dbReference>
<evidence type="ECO:0000256" key="3">
    <source>
        <dbReference type="ARBA" id="ARBA00022525"/>
    </source>
</evidence>
<sequence>SLPNTPHITLLSPYLTHPPSHCVSVCMMENYTLLMEKRGCSQCIAVNTTICSGFCHTQGRVGKSYLIQRGCMPHSLVYHPARVSGCPLHTIEVFYDLNSVCGISHQGLCSRTRLCVHTHTHTHTHVAEST</sequence>
<dbReference type="Pfam" id="PF00007">
    <property type="entry name" value="Cys_knot"/>
    <property type="match status" value="1"/>
</dbReference>
<dbReference type="SUPFAM" id="SSF57501">
    <property type="entry name" value="Cystine-knot cytokines"/>
    <property type="match status" value="1"/>
</dbReference>
<dbReference type="InterPro" id="IPR029034">
    <property type="entry name" value="Cystine-knot_cytokine"/>
</dbReference>
<name>A0A8C7NS33_ONCMY</name>
<reference evidence="9" key="3">
    <citation type="submission" date="2025-09" db="UniProtKB">
        <authorList>
            <consortium name="Ensembl"/>
        </authorList>
    </citation>
    <scope>IDENTIFICATION</scope>
</reference>
<protein>
    <submittedName>
        <fullName evidence="9">Thyroid stimulating hormone subunit beta</fullName>
    </submittedName>
</protein>
<dbReference type="GO" id="GO:0005179">
    <property type="term" value="F:hormone activity"/>
    <property type="evidence" value="ECO:0007669"/>
    <property type="project" value="UniProtKB-KW"/>
</dbReference>
<reference evidence="9" key="2">
    <citation type="submission" date="2025-08" db="UniProtKB">
        <authorList>
            <consortium name="Ensembl"/>
        </authorList>
    </citation>
    <scope>IDENTIFICATION</scope>
</reference>
<keyword evidence="3" id="KW-0964">Secreted</keyword>
<evidence type="ECO:0000313" key="9">
    <source>
        <dbReference type="Ensembl" id="ENSOMYP00000011833.2"/>
    </source>
</evidence>
<evidence type="ECO:0000256" key="7">
    <source>
        <dbReference type="ARBA" id="ARBA00023180"/>
    </source>
</evidence>
<keyword evidence="6" id="KW-1015">Disulfide bond</keyword>
<dbReference type="InterPro" id="IPR001545">
    <property type="entry name" value="Gonadotropin_bsu"/>
</dbReference>